<dbReference type="InterPro" id="IPR036388">
    <property type="entry name" value="WH-like_DNA-bd_sf"/>
</dbReference>
<dbReference type="Proteomes" id="UP000298003">
    <property type="component" value="Unassembled WGS sequence"/>
</dbReference>
<evidence type="ECO:0000256" key="2">
    <source>
        <dbReference type="ARBA" id="ARBA00023015"/>
    </source>
</evidence>
<dbReference type="InterPro" id="IPR013249">
    <property type="entry name" value="RNA_pol_sigma70_r4_t2"/>
</dbReference>
<evidence type="ECO:0000313" key="9">
    <source>
        <dbReference type="Proteomes" id="UP000298003"/>
    </source>
</evidence>
<protein>
    <submittedName>
        <fullName evidence="8">Sigma-70 family RNA polymerase sigma factor</fullName>
    </submittedName>
</protein>
<dbReference type="AlphaFoldDB" id="A0A4Y8R098"/>
<dbReference type="GO" id="GO:0016987">
    <property type="term" value="F:sigma factor activity"/>
    <property type="evidence" value="ECO:0007669"/>
    <property type="project" value="UniProtKB-KW"/>
</dbReference>
<dbReference type="CDD" id="cd06171">
    <property type="entry name" value="Sigma70_r4"/>
    <property type="match status" value="1"/>
</dbReference>
<gene>
    <name evidence="8" type="ORF">E1O70_14840</name>
</gene>
<dbReference type="GO" id="GO:0003677">
    <property type="term" value="F:DNA binding"/>
    <property type="evidence" value="ECO:0007669"/>
    <property type="project" value="UniProtKB-KW"/>
</dbReference>
<evidence type="ECO:0000259" key="6">
    <source>
        <dbReference type="Pfam" id="PF04542"/>
    </source>
</evidence>
<dbReference type="GO" id="GO:0006352">
    <property type="term" value="P:DNA-templated transcription initiation"/>
    <property type="evidence" value="ECO:0007669"/>
    <property type="project" value="InterPro"/>
</dbReference>
<evidence type="ECO:0000313" key="8">
    <source>
        <dbReference type="EMBL" id="TFF07922.1"/>
    </source>
</evidence>
<dbReference type="GeneID" id="95685771"/>
<dbReference type="Gene3D" id="1.10.10.10">
    <property type="entry name" value="Winged helix-like DNA-binding domain superfamily/Winged helix DNA-binding domain"/>
    <property type="match status" value="1"/>
</dbReference>
<keyword evidence="9" id="KW-1185">Reference proteome</keyword>
<accession>A0A4Y8R098</accession>
<dbReference type="SUPFAM" id="SSF88946">
    <property type="entry name" value="Sigma2 domain of RNA polymerase sigma factors"/>
    <property type="match status" value="1"/>
</dbReference>
<dbReference type="EMBL" id="SOZH01000008">
    <property type="protein sequence ID" value="TFF07922.1"/>
    <property type="molecule type" value="Genomic_DNA"/>
</dbReference>
<dbReference type="PANTHER" id="PTHR43133">
    <property type="entry name" value="RNA POLYMERASE ECF-TYPE SIGMA FACTO"/>
    <property type="match status" value="1"/>
</dbReference>
<dbReference type="NCBIfam" id="TIGR02937">
    <property type="entry name" value="sigma70-ECF"/>
    <property type="match status" value="1"/>
</dbReference>
<keyword evidence="3" id="KW-0731">Sigma factor</keyword>
<keyword evidence="4" id="KW-0238">DNA-binding</keyword>
<proteinExistence type="inferred from homology"/>
<evidence type="ECO:0000256" key="1">
    <source>
        <dbReference type="ARBA" id="ARBA00010641"/>
    </source>
</evidence>
<dbReference type="PANTHER" id="PTHR43133:SF8">
    <property type="entry name" value="RNA POLYMERASE SIGMA FACTOR HI_1459-RELATED"/>
    <property type="match status" value="1"/>
</dbReference>
<dbReference type="SUPFAM" id="SSF88659">
    <property type="entry name" value="Sigma3 and sigma4 domains of RNA polymerase sigma factors"/>
    <property type="match status" value="1"/>
</dbReference>
<dbReference type="Pfam" id="PF04542">
    <property type="entry name" value="Sigma70_r2"/>
    <property type="match status" value="1"/>
</dbReference>
<sequence length="193" mass="20981">MARWDDELGDLVARRGRALNGYAYLLCGDAQQAEDLVQDALVKVFSQLRRPLKGRPGAVRTVDLDADPPGRPEIVSTEGYVRSAILTLYLDGYRRRRRWTGVRHLVATDDAARGPEAPATARADVAAALAGLTPRQRACVVLRFFEDLTVPQVAAALGSAEGTVKRHLHDAMAAMHGALHDDRANARPASPPR</sequence>
<keyword evidence="2" id="KW-0805">Transcription regulation</keyword>
<dbReference type="InterPro" id="IPR013324">
    <property type="entry name" value="RNA_pol_sigma_r3/r4-like"/>
</dbReference>
<dbReference type="RefSeq" id="WP_061266584.1">
    <property type="nucleotide sequence ID" value="NZ_SOZH01000008.1"/>
</dbReference>
<keyword evidence="5" id="KW-0804">Transcription</keyword>
<feature type="domain" description="RNA polymerase sigma-70 region 2" evidence="6">
    <location>
        <begin position="11"/>
        <end position="55"/>
    </location>
</feature>
<evidence type="ECO:0000256" key="4">
    <source>
        <dbReference type="ARBA" id="ARBA00023125"/>
    </source>
</evidence>
<organism evidence="8 9">
    <name type="scientific">Cellulosimicrobium funkei</name>
    <dbReference type="NCBI Taxonomy" id="264251"/>
    <lineage>
        <taxon>Bacteria</taxon>
        <taxon>Bacillati</taxon>
        <taxon>Actinomycetota</taxon>
        <taxon>Actinomycetes</taxon>
        <taxon>Micrococcales</taxon>
        <taxon>Promicromonosporaceae</taxon>
        <taxon>Cellulosimicrobium</taxon>
    </lineage>
</organism>
<evidence type="ECO:0000259" key="7">
    <source>
        <dbReference type="Pfam" id="PF08281"/>
    </source>
</evidence>
<dbReference type="InterPro" id="IPR039425">
    <property type="entry name" value="RNA_pol_sigma-70-like"/>
</dbReference>
<evidence type="ECO:0000256" key="5">
    <source>
        <dbReference type="ARBA" id="ARBA00023163"/>
    </source>
</evidence>
<name>A0A4Y8R098_9MICO</name>
<reference evidence="8 9" key="1">
    <citation type="submission" date="2019-03" db="EMBL/GenBank/DDBJ databases">
        <title>Cellulosimicrobium funkei JCM14302 Assembly.</title>
        <authorList>
            <person name="Dou T."/>
        </authorList>
    </citation>
    <scope>NUCLEOTIDE SEQUENCE [LARGE SCALE GENOMIC DNA]</scope>
    <source>
        <strain evidence="8 9">JCM 14302</strain>
    </source>
</reference>
<dbReference type="Pfam" id="PF08281">
    <property type="entry name" value="Sigma70_r4_2"/>
    <property type="match status" value="1"/>
</dbReference>
<comment type="caution">
    <text evidence="8">The sequence shown here is derived from an EMBL/GenBank/DDBJ whole genome shotgun (WGS) entry which is preliminary data.</text>
</comment>
<dbReference type="Gene3D" id="1.10.1740.10">
    <property type="match status" value="1"/>
</dbReference>
<comment type="similarity">
    <text evidence="1">Belongs to the sigma-70 factor family. ECF subfamily.</text>
</comment>
<feature type="domain" description="RNA polymerase sigma factor 70 region 4 type 2" evidence="7">
    <location>
        <begin position="124"/>
        <end position="175"/>
    </location>
</feature>
<dbReference type="InterPro" id="IPR007627">
    <property type="entry name" value="RNA_pol_sigma70_r2"/>
</dbReference>
<dbReference type="InterPro" id="IPR013325">
    <property type="entry name" value="RNA_pol_sigma_r2"/>
</dbReference>
<evidence type="ECO:0000256" key="3">
    <source>
        <dbReference type="ARBA" id="ARBA00023082"/>
    </source>
</evidence>
<dbReference type="InterPro" id="IPR014284">
    <property type="entry name" value="RNA_pol_sigma-70_dom"/>
</dbReference>